<dbReference type="EMBL" id="KN834549">
    <property type="protein sequence ID" value="KIK10591.1"/>
    <property type="molecule type" value="Genomic_DNA"/>
</dbReference>
<evidence type="ECO:0000313" key="1">
    <source>
        <dbReference type="EMBL" id="KIK10591.1"/>
    </source>
</evidence>
<sequence>MQQIIEELRRTRSISLVDDVTAGWDYLGVVLKGDIKKDDVVLMVSLDGAQLYESKQSDCWIYIWIILNLAPDKRYKKIHVCPGGFIPGPNKPKNINSFLFVGLHHLAALQCEGLCIWDASEDRFFTLDPYLLFTTADRPGLVCWDGMVGHSGKNGCHVYCPTPGRRKNHSMHYYPALLKPHGNCPLGSDHPDINVFRLPLGSSGDYADNLLQLVSAPSWRQWDICKTETGITKPPLILGLNPTRLLGVPLCMTTDLMHLASNLSDLLLSLWCSTIECNHPV</sequence>
<name>A0A0C9Y090_9AGAM</name>
<organism evidence="1 2">
    <name type="scientific">Pisolithus microcarpus 441</name>
    <dbReference type="NCBI Taxonomy" id="765257"/>
    <lineage>
        <taxon>Eukaryota</taxon>
        <taxon>Fungi</taxon>
        <taxon>Dikarya</taxon>
        <taxon>Basidiomycota</taxon>
        <taxon>Agaricomycotina</taxon>
        <taxon>Agaricomycetes</taxon>
        <taxon>Agaricomycetidae</taxon>
        <taxon>Boletales</taxon>
        <taxon>Sclerodermatineae</taxon>
        <taxon>Pisolithaceae</taxon>
        <taxon>Pisolithus</taxon>
    </lineage>
</organism>
<accession>A0A0C9Y090</accession>
<dbReference type="Proteomes" id="UP000054018">
    <property type="component" value="Unassembled WGS sequence"/>
</dbReference>
<protein>
    <submittedName>
        <fullName evidence="1">Uncharacterized protein</fullName>
    </submittedName>
</protein>
<dbReference type="Pfam" id="PF02992">
    <property type="entry name" value="Transposase_21"/>
    <property type="match status" value="1"/>
</dbReference>
<dbReference type="STRING" id="765257.A0A0C9Y090"/>
<keyword evidence="2" id="KW-1185">Reference proteome</keyword>
<dbReference type="InterPro" id="IPR004242">
    <property type="entry name" value="Transposase_21"/>
</dbReference>
<reference evidence="2" key="2">
    <citation type="submission" date="2015-01" db="EMBL/GenBank/DDBJ databases">
        <title>Evolutionary Origins and Diversification of the Mycorrhizal Mutualists.</title>
        <authorList>
            <consortium name="DOE Joint Genome Institute"/>
            <consortium name="Mycorrhizal Genomics Consortium"/>
            <person name="Kohler A."/>
            <person name="Kuo A."/>
            <person name="Nagy L.G."/>
            <person name="Floudas D."/>
            <person name="Copeland A."/>
            <person name="Barry K.W."/>
            <person name="Cichocki N."/>
            <person name="Veneault-Fourrey C."/>
            <person name="LaButti K."/>
            <person name="Lindquist E.A."/>
            <person name="Lipzen A."/>
            <person name="Lundell T."/>
            <person name="Morin E."/>
            <person name="Murat C."/>
            <person name="Riley R."/>
            <person name="Ohm R."/>
            <person name="Sun H."/>
            <person name="Tunlid A."/>
            <person name="Henrissat B."/>
            <person name="Grigoriev I.V."/>
            <person name="Hibbett D.S."/>
            <person name="Martin F."/>
        </authorList>
    </citation>
    <scope>NUCLEOTIDE SEQUENCE [LARGE SCALE GENOMIC DNA]</scope>
    <source>
        <strain evidence="2">441</strain>
    </source>
</reference>
<reference evidence="1 2" key="1">
    <citation type="submission" date="2014-04" db="EMBL/GenBank/DDBJ databases">
        <authorList>
            <consortium name="DOE Joint Genome Institute"/>
            <person name="Kuo A."/>
            <person name="Kohler A."/>
            <person name="Costa M.D."/>
            <person name="Nagy L.G."/>
            <person name="Floudas D."/>
            <person name="Copeland A."/>
            <person name="Barry K.W."/>
            <person name="Cichocki N."/>
            <person name="Veneault-Fourrey C."/>
            <person name="LaButti K."/>
            <person name="Lindquist E.A."/>
            <person name="Lipzen A."/>
            <person name="Lundell T."/>
            <person name="Morin E."/>
            <person name="Murat C."/>
            <person name="Sun H."/>
            <person name="Tunlid A."/>
            <person name="Henrissat B."/>
            <person name="Grigoriev I.V."/>
            <person name="Hibbett D.S."/>
            <person name="Martin F."/>
            <person name="Nordberg H.P."/>
            <person name="Cantor M.N."/>
            <person name="Hua S.X."/>
        </authorList>
    </citation>
    <scope>NUCLEOTIDE SEQUENCE [LARGE SCALE GENOMIC DNA]</scope>
    <source>
        <strain evidence="1 2">441</strain>
    </source>
</reference>
<proteinExistence type="predicted"/>
<dbReference type="OrthoDB" id="2669721at2759"/>
<dbReference type="HOGENOM" id="CLU_007337_4_0_1"/>
<dbReference type="AlphaFoldDB" id="A0A0C9Y090"/>
<gene>
    <name evidence="1" type="ORF">PISMIDRAFT_20254</name>
</gene>
<evidence type="ECO:0000313" key="2">
    <source>
        <dbReference type="Proteomes" id="UP000054018"/>
    </source>
</evidence>